<keyword evidence="11" id="KW-1185">Reference proteome</keyword>
<evidence type="ECO:0000313" key="11">
    <source>
        <dbReference type="Proteomes" id="UP000033664"/>
    </source>
</evidence>
<dbReference type="CDD" id="cd06225">
    <property type="entry name" value="HAMP"/>
    <property type="match status" value="1"/>
</dbReference>
<dbReference type="RefSeq" id="WP_040643285.1">
    <property type="nucleotide sequence ID" value="NZ_PNCG01000014.1"/>
</dbReference>
<dbReference type="PATRIC" id="fig|151081.8.peg.3286"/>
<name>A0A0F4PTV3_9GAMM</name>
<evidence type="ECO:0000259" key="8">
    <source>
        <dbReference type="PROSITE" id="PS50885"/>
    </source>
</evidence>
<dbReference type="SMART" id="SM00304">
    <property type="entry name" value="HAMP"/>
    <property type="match status" value="1"/>
</dbReference>
<feature type="domain" description="Methyl-accepting transducer" evidence="7">
    <location>
        <begin position="130"/>
        <end position="366"/>
    </location>
</feature>
<dbReference type="Proteomes" id="UP000305874">
    <property type="component" value="Unassembled WGS sequence"/>
</dbReference>
<dbReference type="Proteomes" id="UP000033664">
    <property type="component" value="Unassembled WGS sequence"/>
</dbReference>
<evidence type="ECO:0000256" key="2">
    <source>
        <dbReference type="ARBA" id="ARBA00023224"/>
    </source>
</evidence>
<dbReference type="InterPro" id="IPR004089">
    <property type="entry name" value="MCPsignal_dom"/>
</dbReference>
<evidence type="ECO:0000313" key="10">
    <source>
        <dbReference type="EMBL" id="TMP86550.1"/>
    </source>
</evidence>
<dbReference type="EMBL" id="PNCG01000014">
    <property type="protein sequence ID" value="TMP86550.1"/>
    <property type="molecule type" value="Genomic_DNA"/>
</dbReference>
<keyword evidence="6" id="KW-0812">Transmembrane</keyword>
<evidence type="ECO:0000256" key="5">
    <source>
        <dbReference type="SAM" id="Coils"/>
    </source>
</evidence>
<dbReference type="Pfam" id="PF00672">
    <property type="entry name" value="HAMP"/>
    <property type="match status" value="1"/>
</dbReference>
<proteinExistence type="inferred from homology"/>
<dbReference type="PRINTS" id="PR00260">
    <property type="entry name" value="CHEMTRNSDUCR"/>
</dbReference>
<dbReference type="GO" id="GO:0016020">
    <property type="term" value="C:membrane"/>
    <property type="evidence" value="ECO:0007669"/>
    <property type="project" value="UniProtKB-SubCell"/>
</dbReference>
<protein>
    <submittedName>
        <fullName evidence="9 10">Chemotaxis protein</fullName>
    </submittedName>
</protein>
<dbReference type="PROSITE" id="PS50885">
    <property type="entry name" value="HAMP"/>
    <property type="match status" value="1"/>
</dbReference>
<dbReference type="PROSITE" id="PS50111">
    <property type="entry name" value="CHEMOTAXIS_TRANSDUC_2"/>
    <property type="match status" value="1"/>
</dbReference>
<dbReference type="eggNOG" id="COG0840">
    <property type="taxonomic scope" value="Bacteria"/>
</dbReference>
<dbReference type="GO" id="GO:0007165">
    <property type="term" value="P:signal transduction"/>
    <property type="evidence" value="ECO:0007669"/>
    <property type="project" value="UniProtKB-KW"/>
</dbReference>
<evidence type="ECO:0000256" key="3">
    <source>
        <dbReference type="ARBA" id="ARBA00029447"/>
    </source>
</evidence>
<dbReference type="AlphaFoldDB" id="A0A0F4PTV3"/>
<dbReference type="GO" id="GO:0006935">
    <property type="term" value="P:chemotaxis"/>
    <property type="evidence" value="ECO:0007669"/>
    <property type="project" value="InterPro"/>
</dbReference>
<evidence type="ECO:0000256" key="1">
    <source>
        <dbReference type="ARBA" id="ARBA00004370"/>
    </source>
</evidence>
<evidence type="ECO:0000256" key="4">
    <source>
        <dbReference type="PROSITE-ProRule" id="PRU00284"/>
    </source>
</evidence>
<dbReference type="GO" id="GO:0004888">
    <property type="term" value="F:transmembrane signaling receptor activity"/>
    <property type="evidence" value="ECO:0007669"/>
    <property type="project" value="InterPro"/>
</dbReference>
<evidence type="ECO:0000256" key="6">
    <source>
        <dbReference type="SAM" id="Phobius"/>
    </source>
</evidence>
<comment type="similarity">
    <text evidence="3">Belongs to the methyl-accepting chemotaxis (MCP) protein family.</text>
</comment>
<feature type="coiled-coil region" evidence="5">
    <location>
        <begin position="334"/>
        <end position="382"/>
    </location>
</feature>
<dbReference type="OrthoDB" id="2489132at2"/>
<keyword evidence="5" id="KW-0175">Coiled coil</keyword>
<comment type="subcellular location">
    <subcellularLocation>
        <location evidence="1">Membrane</location>
    </subcellularLocation>
</comment>
<keyword evidence="2 4" id="KW-0807">Transducer</keyword>
<dbReference type="InterPro" id="IPR004090">
    <property type="entry name" value="Chemotax_Me-accpt_rcpt"/>
</dbReference>
<keyword evidence="6" id="KW-1133">Transmembrane helix</keyword>
<dbReference type="STRING" id="151081.TW72_13105"/>
<gene>
    <name evidence="10" type="ORF">CWC05_13625</name>
    <name evidence="9" type="ORF">TW72_13105</name>
</gene>
<feature type="transmembrane region" description="Helical" evidence="6">
    <location>
        <begin position="50"/>
        <end position="69"/>
    </location>
</feature>
<reference evidence="9" key="1">
    <citation type="journal article" date="2015" name="BMC Genomics">
        <title>Genome mining reveals unlocked bioactive potential of marine Gram-negative bacteria.</title>
        <authorList>
            <person name="Machado H."/>
            <person name="Sonnenschein E.C."/>
            <person name="Melchiorsen J."/>
            <person name="Gram L."/>
        </authorList>
    </citation>
    <scope>NUCLEOTIDE SEQUENCE [LARGE SCALE GENOMIC DNA]</scope>
    <source>
        <strain evidence="9">S3137</strain>
    </source>
</reference>
<sequence length="402" mass="44852">MRMYNYIEETFFYTLTRKIVGNLSFLFALQLLTLVWLYRELSAQEQGLALFAVISLLVVGGFIFTVFYMRHLIVRPVQAMRDTLEQINQQDANLNARLPQFTYDEFRDLSEQYNKFVHHLSALLNTTYEGAAQAADSNQQVNLSMQNTAELGARQLQFSSEIAASTTQVTHSLEQIVANTDAVFSDNSENLTFVRTSSEELSQLVSQIHKITQLLGRFADTVAGLKENSENIRSILQMVEGFADQTNLLALNAAIEAARAGEAGRGFAVVADEVRSLSLKVSDATQQISDFINKMGTLVSDTNQESEQLIEHSSSAEQAIGNTASGFSELVQDFEKNQQQLQDIVAAVHELEQTQANTQQSVEQIKTLGEDAKAQIDQAAEQCARSEHLTRTTQSELERFVK</sequence>
<dbReference type="PANTHER" id="PTHR32089:SF112">
    <property type="entry name" value="LYSOZYME-LIKE PROTEIN-RELATED"/>
    <property type="match status" value="1"/>
</dbReference>
<dbReference type="PANTHER" id="PTHR32089">
    <property type="entry name" value="METHYL-ACCEPTING CHEMOTAXIS PROTEIN MCPB"/>
    <property type="match status" value="1"/>
</dbReference>
<evidence type="ECO:0000313" key="9">
    <source>
        <dbReference type="EMBL" id="KJY98867.1"/>
    </source>
</evidence>
<reference evidence="12" key="3">
    <citation type="submission" date="2019-06" db="EMBL/GenBank/DDBJ databases">
        <title>Co-occurence of chitin degradation, pigmentation and bioactivity in marine Pseudoalteromonas.</title>
        <authorList>
            <person name="Sonnenschein E.C."/>
            <person name="Bech P.K."/>
        </authorList>
    </citation>
    <scope>NUCLEOTIDE SEQUENCE [LARGE SCALE GENOMIC DNA]</scope>
    <source>
        <strain evidence="12">S2897</strain>
    </source>
</reference>
<reference evidence="10" key="4">
    <citation type="submission" date="2019-09" db="EMBL/GenBank/DDBJ databases">
        <title>Co-occurence of chitin degradation, pigmentation and bioactivity in marine Pseudoalteromonas.</title>
        <authorList>
            <person name="Sonnenschein E.C."/>
            <person name="Bech P.K."/>
        </authorList>
    </citation>
    <scope>NUCLEOTIDE SEQUENCE</scope>
    <source>
        <strain evidence="10">S2897</strain>
    </source>
</reference>
<organism evidence="9 11">
    <name type="scientific">Pseudoalteromonas ruthenica</name>
    <dbReference type="NCBI Taxonomy" id="151081"/>
    <lineage>
        <taxon>Bacteria</taxon>
        <taxon>Pseudomonadati</taxon>
        <taxon>Pseudomonadota</taxon>
        <taxon>Gammaproteobacteria</taxon>
        <taxon>Alteromonadales</taxon>
        <taxon>Pseudoalteromonadaceae</taxon>
        <taxon>Pseudoalteromonas</taxon>
    </lineage>
</organism>
<dbReference type="SMART" id="SM00283">
    <property type="entry name" value="MA"/>
    <property type="match status" value="1"/>
</dbReference>
<evidence type="ECO:0000259" key="7">
    <source>
        <dbReference type="PROSITE" id="PS50111"/>
    </source>
</evidence>
<dbReference type="EMBL" id="JXXZ01000010">
    <property type="protein sequence ID" value="KJY98867.1"/>
    <property type="molecule type" value="Genomic_DNA"/>
</dbReference>
<evidence type="ECO:0000313" key="12">
    <source>
        <dbReference type="Proteomes" id="UP000305874"/>
    </source>
</evidence>
<dbReference type="Pfam" id="PF00015">
    <property type="entry name" value="MCPsignal"/>
    <property type="match status" value="1"/>
</dbReference>
<comment type="caution">
    <text evidence="9">The sequence shown here is derived from an EMBL/GenBank/DDBJ whole genome shotgun (WGS) entry which is preliminary data.</text>
</comment>
<keyword evidence="6" id="KW-0472">Membrane</keyword>
<accession>A0A0F4PTV3</accession>
<dbReference type="InterPro" id="IPR003660">
    <property type="entry name" value="HAMP_dom"/>
</dbReference>
<reference evidence="10 12" key="2">
    <citation type="submission" date="2017-12" db="EMBL/GenBank/DDBJ databases">
        <authorList>
            <person name="Paulsen S."/>
            <person name="Gram L.K."/>
        </authorList>
    </citation>
    <scope>NUCLEOTIDE SEQUENCE [LARGE SCALE GENOMIC DNA]</scope>
    <source>
        <strain evidence="10 12">S2897</strain>
    </source>
</reference>
<dbReference type="Gene3D" id="1.10.287.950">
    <property type="entry name" value="Methyl-accepting chemotaxis protein"/>
    <property type="match status" value="1"/>
</dbReference>
<feature type="transmembrane region" description="Helical" evidence="6">
    <location>
        <begin position="20"/>
        <end position="38"/>
    </location>
</feature>
<feature type="domain" description="HAMP" evidence="8">
    <location>
        <begin position="71"/>
        <end position="125"/>
    </location>
</feature>
<dbReference type="SUPFAM" id="SSF58104">
    <property type="entry name" value="Methyl-accepting chemotaxis protein (MCP) signaling domain"/>
    <property type="match status" value="1"/>
</dbReference>